<feature type="compositionally biased region" description="Polar residues" evidence="1">
    <location>
        <begin position="198"/>
        <end position="213"/>
    </location>
</feature>
<dbReference type="Proteomes" id="UP000245956">
    <property type="component" value="Unassembled WGS sequence"/>
</dbReference>
<proteinExistence type="predicted"/>
<sequence>MRASSAKVAFPPTHLEGASCGGGCSVLFVPELKAVSLAAGRAFFSPRWSASRDSPMAGGRCFSGFQSFCTCVAPSWFLGCLPYGHGTVPYPKSAQELGYDDSWGVFTESGALYSAWPIRVWGDCRAPGMSFHCPRDTGATNPKVSLFAAAARGAAKASGRNAAQHGKAQRNTTFDVRATSLVDPDSARTRSRKRATPRHTTSSRAKSSREQGTSLQASAVSAVLCEERVGYTVVPVLRLLTLCDGLVVHGQRPVATRTQLDVEGRGRSRLVVLRRVDSHLWVKFRPIAPSDTCPTHRRRTQGDGTQHVGDEQLVRRWAEQPPRADWGLFLFLTTE</sequence>
<protein>
    <submittedName>
        <fullName evidence="2">Uncharacterized protein</fullName>
    </submittedName>
</protein>
<evidence type="ECO:0000256" key="1">
    <source>
        <dbReference type="SAM" id="MobiDB-lite"/>
    </source>
</evidence>
<accession>A0A2U3EGL2</accession>
<gene>
    <name evidence="2" type="ORF">PCL_08925</name>
</gene>
<dbReference type="EMBL" id="LCWV01000004">
    <property type="protein sequence ID" value="PWI73649.1"/>
    <property type="molecule type" value="Genomic_DNA"/>
</dbReference>
<evidence type="ECO:0000313" key="2">
    <source>
        <dbReference type="EMBL" id="PWI73649.1"/>
    </source>
</evidence>
<feature type="region of interest" description="Disordered" evidence="1">
    <location>
        <begin position="176"/>
        <end position="213"/>
    </location>
</feature>
<organism evidence="2 3">
    <name type="scientific">Purpureocillium lilacinum</name>
    <name type="common">Paecilomyces lilacinus</name>
    <dbReference type="NCBI Taxonomy" id="33203"/>
    <lineage>
        <taxon>Eukaryota</taxon>
        <taxon>Fungi</taxon>
        <taxon>Dikarya</taxon>
        <taxon>Ascomycota</taxon>
        <taxon>Pezizomycotina</taxon>
        <taxon>Sordariomycetes</taxon>
        <taxon>Hypocreomycetidae</taxon>
        <taxon>Hypocreales</taxon>
        <taxon>Ophiocordycipitaceae</taxon>
        <taxon>Purpureocillium</taxon>
    </lineage>
</organism>
<reference evidence="2 3" key="1">
    <citation type="journal article" date="2016" name="Front. Microbiol.">
        <title>Genome and transcriptome sequences reveal the specific parasitism of the nematophagous Purpureocillium lilacinum 36-1.</title>
        <authorList>
            <person name="Xie J."/>
            <person name="Li S."/>
            <person name="Mo C."/>
            <person name="Xiao X."/>
            <person name="Peng D."/>
            <person name="Wang G."/>
            <person name="Xiao Y."/>
        </authorList>
    </citation>
    <scope>NUCLEOTIDE SEQUENCE [LARGE SCALE GENOMIC DNA]</scope>
    <source>
        <strain evidence="2 3">36-1</strain>
    </source>
</reference>
<dbReference type="AlphaFoldDB" id="A0A2U3EGL2"/>
<comment type="caution">
    <text evidence="2">The sequence shown here is derived from an EMBL/GenBank/DDBJ whole genome shotgun (WGS) entry which is preliminary data.</text>
</comment>
<name>A0A2U3EGL2_PURLI</name>
<evidence type="ECO:0000313" key="3">
    <source>
        <dbReference type="Proteomes" id="UP000245956"/>
    </source>
</evidence>